<name>A0A8J2XTJ0_9BACT</name>
<sequence>MKQAVLILGVIIYCTACKTSVHDNGCIIRYTGPGAYSYLKQGQLDTIQSLFRANGLSMDNLQFTWYSGDTVVDSGFHLFVQYADASPVLNGLPVFSSYRYWAFRNGVFYRPNSNTAPFPPTSGDTTTHQTLLGLRSLFFKIYEAALFSLQNTAPHLRRPGYYYRDSCLFAQLGYIDASSQPGSATAYGTQLLKVWEIVPQQEALPGITGVHTLAPTVYVIDSSGTGWCAFPYYPGDPILIYSPIE</sequence>
<evidence type="ECO:0000313" key="2">
    <source>
        <dbReference type="Proteomes" id="UP000607559"/>
    </source>
</evidence>
<dbReference type="Proteomes" id="UP000607559">
    <property type="component" value="Unassembled WGS sequence"/>
</dbReference>
<proteinExistence type="predicted"/>
<dbReference type="RefSeq" id="WP_188936413.1">
    <property type="nucleotide sequence ID" value="NZ_BMJC01000005.1"/>
</dbReference>
<gene>
    <name evidence="1" type="ORF">GCM10011511_46910</name>
</gene>
<reference evidence="1" key="1">
    <citation type="journal article" date="2014" name="Int. J. Syst. Evol. Microbiol.">
        <title>Complete genome sequence of Corynebacterium casei LMG S-19264T (=DSM 44701T), isolated from a smear-ripened cheese.</title>
        <authorList>
            <consortium name="US DOE Joint Genome Institute (JGI-PGF)"/>
            <person name="Walter F."/>
            <person name="Albersmeier A."/>
            <person name="Kalinowski J."/>
            <person name="Ruckert C."/>
        </authorList>
    </citation>
    <scope>NUCLEOTIDE SEQUENCE</scope>
    <source>
        <strain evidence="1">CGMCC 1.15448</strain>
    </source>
</reference>
<accession>A0A8J2XTJ0</accession>
<organism evidence="1 2">
    <name type="scientific">Puia dinghuensis</name>
    <dbReference type="NCBI Taxonomy" id="1792502"/>
    <lineage>
        <taxon>Bacteria</taxon>
        <taxon>Pseudomonadati</taxon>
        <taxon>Bacteroidota</taxon>
        <taxon>Chitinophagia</taxon>
        <taxon>Chitinophagales</taxon>
        <taxon>Chitinophagaceae</taxon>
        <taxon>Puia</taxon>
    </lineage>
</organism>
<reference evidence="1" key="2">
    <citation type="submission" date="2020-09" db="EMBL/GenBank/DDBJ databases">
        <authorList>
            <person name="Sun Q."/>
            <person name="Zhou Y."/>
        </authorList>
    </citation>
    <scope>NUCLEOTIDE SEQUENCE</scope>
    <source>
        <strain evidence="1">CGMCC 1.15448</strain>
    </source>
</reference>
<keyword evidence="2" id="KW-1185">Reference proteome</keyword>
<evidence type="ECO:0000313" key="1">
    <source>
        <dbReference type="EMBL" id="GGB17725.1"/>
    </source>
</evidence>
<comment type="caution">
    <text evidence="1">The sequence shown here is derived from an EMBL/GenBank/DDBJ whole genome shotgun (WGS) entry which is preliminary data.</text>
</comment>
<dbReference type="EMBL" id="BMJC01000005">
    <property type="protein sequence ID" value="GGB17725.1"/>
    <property type="molecule type" value="Genomic_DNA"/>
</dbReference>
<protein>
    <submittedName>
        <fullName evidence="1">Uncharacterized protein</fullName>
    </submittedName>
</protein>
<dbReference type="AlphaFoldDB" id="A0A8J2XTJ0"/>